<evidence type="ECO:0000313" key="2">
    <source>
        <dbReference type="Proteomes" id="UP000002744"/>
    </source>
</evidence>
<sequence>MTPREHKNLIRKKKMIARNLLSPAYRHMKSISLADLGAKKIPLEKKKPKSQLFILCNRKSM</sequence>
<accession>C6XFH7</accession>
<dbReference type="HOGENOM" id="CLU_2917074_0_0_5"/>
<reference evidence="1 2" key="1">
    <citation type="journal article" date="2009" name="Mol. Plant Microbe Interact.">
        <title>Complete genome sequence of citrus huanglongbing bacterium, 'Candidatus Liberibacter asiaticus' obtained through metagenomics.</title>
        <authorList>
            <person name="Duan Y."/>
            <person name="Zhou L."/>
            <person name="Hall D.G."/>
            <person name="Li W."/>
            <person name="Doddapaneni H."/>
            <person name="Lin H."/>
            <person name="Liu L."/>
            <person name="Vahling C.M."/>
            <person name="Gabriel D.W."/>
            <person name="Williams K.P."/>
            <person name="Dickerman A."/>
            <person name="Sun Y."/>
            <person name="Gottwald T."/>
        </authorList>
    </citation>
    <scope>NUCLEOTIDE SEQUENCE [LARGE SCALE GENOMIC DNA]</scope>
    <source>
        <strain evidence="2">psy62</strain>
    </source>
</reference>
<gene>
    <name evidence="1" type="ordered locus">CLIBASIA_02720</name>
</gene>
<proteinExistence type="predicted"/>
<evidence type="ECO:0000313" key="1">
    <source>
        <dbReference type="EMBL" id="ACT57130.1"/>
    </source>
</evidence>
<name>C6XFH7_LIBAP</name>
<reference evidence="1 2" key="2">
    <citation type="journal article" date="2011" name="Appl. Environ. Microbiol.">
        <title>Diversity and plasticity of the intracellular plant pathogen and insect symbiont, 'Candidatus Liberibacter asiaticus', revealed by hyper variable prophage genes with intragenic tandem repeats.</title>
        <authorList>
            <person name="Zhou L."/>
            <person name="Powell C.A."/>
            <person name="Hoffman M.T."/>
            <person name="Li W."/>
            <person name="Fan G."/>
            <person name="Liu B."/>
            <person name="Lin H."/>
            <person name="Duan Y."/>
        </authorList>
    </citation>
    <scope>NUCLEOTIDE SEQUENCE [LARGE SCALE GENOMIC DNA]</scope>
    <source>
        <strain evidence="2">psy62</strain>
    </source>
</reference>
<dbReference type="KEGG" id="las:CLIBASIA_02720"/>
<organism evidence="1 2">
    <name type="scientific">Liberibacter asiaticus (strain psy62)</name>
    <dbReference type="NCBI Taxonomy" id="537021"/>
    <lineage>
        <taxon>Bacteria</taxon>
        <taxon>Pseudomonadati</taxon>
        <taxon>Pseudomonadota</taxon>
        <taxon>Alphaproteobacteria</taxon>
        <taxon>Hyphomicrobiales</taxon>
        <taxon>Rhizobiaceae</taxon>
        <taxon>Liberibacter</taxon>
    </lineage>
</organism>
<dbReference type="Proteomes" id="UP000002744">
    <property type="component" value="Chromosome"/>
</dbReference>
<dbReference type="STRING" id="537021.CLIBASIA_02720"/>
<protein>
    <submittedName>
        <fullName evidence="1">Uncharacterized protein</fullName>
    </submittedName>
</protein>
<dbReference type="AlphaFoldDB" id="C6XFH7"/>
<dbReference type="EMBL" id="CP001677">
    <property type="protein sequence ID" value="ACT57130.1"/>
    <property type="molecule type" value="Genomic_DNA"/>
</dbReference>